<dbReference type="GO" id="GO:0016020">
    <property type="term" value="C:membrane"/>
    <property type="evidence" value="ECO:0007669"/>
    <property type="project" value="UniProtKB-SubCell"/>
</dbReference>
<evidence type="ECO:0000256" key="9">
    <source>
        <dbReference type="SAM" id="Phobius"/>
    </source>
</evidence>
<evidence type="ECO:0000256" key="5">
    <source>
        <dbReference type="ARBA" id="ARBA00022989"/>
    </source>
</evidence>
<dbReference type="PROSITE" id="PS51007">
    <property type="entry name" value="CYTC"/>
    <property type="match status" value="1"/>
</dbReference>
<feature type="binding site" description="covalent" evidence="8">
    <location>
        <position position="63"/>
    </location>
    <ligand>
        <name>heme c</name>
        <dbReference type="ChEBI" id="CHEBI:61717"/>
    </ligand>
</feature>
<feature type="domain" description="Cytochrome c" evidence="10">
    <location>
        <begin position="47"/>
        <end position="227"/>
    </location>
</feature>
<dbReference type="STRING" id="1122252.SAMN05660443_1284"/>
<evidence type="ECO:0000256" key="3">
    <source>
        <dbReference type="ARBA" id="ARBA00022692"/>
    </source>
</evidence>
<evidence type="ECO:0000256" key="4">
    <source>
        <dbReference type="ARBA" id="ARBA00022723"/>
    </source>
</evidence>
<dbReference type="InterPro" id="IPR002326">
    <property type="entry name" value="Cyt_c1"/>
</dbReference>
<keyword evidence="3 9" id="KW-0812">Transmembrane</keyword>
<dbReference type="InterPro" id="IPR009056">
    <property type="entry name" value="Cyt_c-like_dom"/>
</dbReference>
<dbReference type="PANTHER" id="PTHR10266">
    <property type="entry name" value="CYTOCHROME C1"/>
    <property type="match status" value="1"/>
</dbReference>
<dbReference type="GO" id="GO:0020037">
    <property type="term" value="F:heme binding"/>
    <property type="evidence" value="ECO:0007669"/>
    <property type="project" value="InterPro"/>
</dbReference>
<dbReference type="AlphaFoldDB" id="A0A1I1FY78"/>
<dbReference type="PANTHER" id="PTHR10266:SF3">
    <property type="entry name" value="CYTOCHROME C1, HEME PROTEIN, MITOCHONDRIAL"/>
    <property type="match status" value="1"/>
</dbReference>
<dbReference type="Pfam" id="PF02167">
    <property type="entry name" value="Cytochrom_C1"/>
    <property type="match status" value="2"/>
</dbReference>
<reference evidence="11 12" key="1">
    <citation type="submission" date="2016-10" db="EMBL/GenBank/DDBJ databases">
        <authorList>
            <person name="de Groot N.N."/>
        </authorList>
    </citation>
    <scope>NUCLEOTIDE SEQUENCE [LARGE SCALE GENOMIC DNA]</scope>
    <source>
        <strain evidence="11 12">DSM 18438</strain>
    </source>
</reference>
<evidence type="ECO:0000256" key="8">
    <source>
        <dbReference type="PIRSR" id="PIRSR602326-1"/>
    </source>
</evidence>
<feature type="binding site" description="covalent" evidence="8">
    <location>
        <position position="60"/>
    </location>
    <ligand>
        <name>heme c</name>
        <dbReference type="ChEBI" id="CHEBI:61717"/>
    </ligand>
</feature>
<dbReference type="Proteomes" id="UP000199058">
    <property type="component" value="Unassembled WGS sequence"/>
</dbReference>
<evidence type="ECO:0000256" key="2">
    <source>
        <dbReference type="ARBA" id="ARBA00022617"/>
    </source>
</evidence>
<dbReference type="InterPro" id="IPR036909">
    <property type="entry name" value="Cyt_c-like_dom_sf"/>
</dbReference>
<organism evidence="11 12">
    <name type="scientific">Marinospirillum celere</name>
    <dbReference type="NCBI Taxonomy" id="1122252"/>
    <lineage>
        <taxon>Bacteria</taxon>
        <taxon>Pseudomonadati</taxon>
        <taxon>Pseudomonadota</taxon>
        <taxon>Gammaproteobacteria</taxon>
        <taxon>Oceanospirillales</taxon>
        <taxon>Oceanospirillaceae</taxon>
        <taxon>Marinospirillum</taxon>
    </lineage>
</organism>
<evidence type="ECO:0000313" key="11">
    <source>
        <dbReference type="EMBL" id="SFC04304.1"/>
    </source>
</evidence>
<dbReference type="SUPFAM" id="SSF46626">
    <property type="entry name" value="Cytochrome c"/>
    <property type="match status" value="1"/>
</dbReference>
<dbReference type="EMBL" id="FOLH01000002">
    <property type="protein sequence ID" value="SFC04304.1"/>
    <property type="molecule type" value="Genomic_DNA"/>
</dbReference>
<comment type="subcellular location">
    <subcellularLocation>
        <location evidence="1">Membrane</location>
    </subcellularLocation>
</comment>
<dbReference type="GO" id="GO:0046872">
    <property type="term" value="F:metal ion binding"/>
    <property type="evidence" value="ECO:0007669"/>
    <property type="project" value="UniProtKB-KW"/>
</dbReference>
<keyword evidence="7 9" id="KW-0472">Membrane</keyword>
<accession>A0A1I1FY78</accession>
<sequence>MQNSSRKGDRLMKKLLLAMIIALVPGLVMAAPSGKLDSMKPDLYDFESLHNGARLFVNYCMGCHTAEHQRFSRTAEDLGIPQDVIEENLILSPQLAYNDHMLNGLTREDGAAMFGTAPPDLSLITRSHGADYIYSLLRGYYVEEGRPFGVNNTVFADIGMPHPLVHLQGEYELICDPNEVEVKTTDPLKGTVADPRDCFSEVRAGSLSPAEYDQAVYDLTNFMVYVAEPSKYQSDRLGPKVLVFIFVFFIFAYLLKKEYWRDIKH</sequence>
<keyword evidence="4 8" id="KW-0479">Metal-binding</keyword>
<evidence type="ECO:0000256" key="6">
    <source>
        <dbReference type="ARBA" id="ARBA00023004"/>
    </source>
</evidence>
<feature type="binding site" description="covalent" evidence="8">
    <location>
        <position position="64"/>
    </location>
    <ligand>
        <name>heme c</name>
        <dbReference type="ChEBI" id="CHEBI:61717"/>
    </ligand>
</feature>
<feature type="transmembrane region" description="Helical" evidence="9">
    <location>
        <begin position="237"/>
        <end position="255"/>
    </location>
</feature>
<keyword evidence="2 8" id="KW-0349">Heme</keyword>
<protein>
    <submittedName>
        <fullName evidence="11">Ubiquinol-cytochrome c reductase cytochrome c1 subunit</fullName>
    </submittedName>
</protein>
<keyword evidence="6 8" id="KW-0408">Iron</keyword>
<evidence type="ECO:0000256" key="1">
    <source>
        <dbReference type="ARBA" id="ARBA00004370"/>
    </source>
</evidence>
<dbReference type="Gene3D" id="1.10.760.10">
    <property type="entry name" value="Cytochrome c-like domain"/>
    <property type="match status" value="1"/>
</dbReference>
<comment type="cofactor">
    <cofactor evidence="8">
        <name>heme c</name>
        <dbReference type="ChEBI" id="CHEBI:61717"/>
    </cofactor>
    <text evidence="8">Binds 1 heme c group covalently per subunit.</text>
</comment>
<proteinExistence type="predicted"/>
<name>A0A1I1FY78_9GAMM</name>
<evidence type="ECO:0000313" key="12">
    <source>
        <dbReference type="Proteomes" id="UP000199058"/>
    </source>
</evidence>
<dbReference type="GO" id="GO:0009055">
    <property type="term" value="F:electron transfer activity"/>
    <property type="evidence" value="ECO:0007669"/>
    <property type="project" value="InterPro"/>
</dbReference>
<evidence type="ECO:0000259" key="10">
    <source>
        <dbReference type="PROSITE" id="PS51007"/>
    </source>
</evidence>
<gene>
    <name evidence="11" type="ORF">SAMN05660443_1284</name>
</gene>
<keyword evidence="12" id="KW-1185">Reference proteome</keyword>
<keyword evidence="5 9" id="KW-1133">Transmembrane helix</keyword>
<evidence type="ECO:0000256" key="7">
    <source>
        <dbReference type="ARBA" id="ARBA00023136"/>
    </source>
</evidence>